<dbReference type="EMBL" id="BK015557">
    <property type="protein sequence ID" value="DAE12804.1"/>
    <property type="molecule type" value="Genomic_DNA"/>
</dbReference>
<accession>A0A8S5Q2P0</accession>
<evidence type="ECO:0000259" key="1">
    <source>
        <dbReference type="Pfam" id="PF06605"/>
    </source>
</evidence>
<dbReference type="InterPro" id="IPR007119">
    <property type="entry name" value="Phage_tail_spike_N"/>
</dbReference>
<name>A0A8S5Q2P0_9CAUD</name>
<reference evidence="2" key="1">
    <citation type="journal article" date="2021" name="Proc. Natl. Acad. Sci. U.S.A.">
        <title>A Catalog of Tens of Thousands of Viruses from Human Metagenomes Reveals Hidden Associations with Chronic Diseases.</title>
        <authorList>
            <person name="Tisza M.J."/>
            <person name="Buck C.B."/>
        </authorList>
    </citation>
    <scope>NUCLEOTIDE SEQUENCE</scope>
    <source>
        <strain evidence="2">CtOrJ23</strain>
    </source>
</reference>
<protein>
    <submittedName>
        <fullName evidence="2">Tail protein</fullName>
    </submittedName>
</protein>
<proteinExistence type="predicted"/>
<sequence>MLPILYAENSTKEELLNTNGLGILTTCTECTVTEERNGIFECSITVVISDADLLSKKVEVGKFVKLKANPQQVPQIFELYSENSTITDRKRTFTGRHIHYFLNYNLIQGGYYLATDGHFSYGVHTGTPKEIFDFVYSQNFANGAIFKDKEFTFDSDITTESDKVDIHSIRTVGDFLGGDSKSLLQIFKGEYRWNNFGIEFLKTRGTEKNLVVKYGVNLKSFQQEKNIEKMYTHIYPYVKVELGKDTSTNKTVYGILNLHRNGGPYVYPLISSKTFHRKILELDLTETLKSKKMNMNTPGATVYLNIYNATESYVKANQLTAPEVSLTITAENELEEMKSIALCDTISVYFPTLQSTAKAKVTKVVFDSLLERYTTIELGTPKKSLANLFKKEE</sequence>
<evidence type="ECO:0000313" key="2">
    <source>
        <dbReference type="EMBL" id="DAE12804.1"/>
    </source>
</evidence>
<dbReference type="NCBIfam" id="TIGR01665">
    <property type="entry name" value="put_anti_recept"/>
    <property type="match status" value="1"/>
</dbReference>
<organism evidence="2">
    <name type="scientific">Siphoviridae sp. ctOrJ23</name>
    <dbReference type="NCBI Taxonomy" id="2825481"/>
    <lineage>
        <taxon>Viruses</taxon>
        <taxon>Duplodnaviria</taxon>
        <taxon>Heunggongvirae</taxon>
        <taxon>Uroviricota</taxon>
        <taxon>Caudoviricetes</taxon>
    </lineage>
</organism>
<dbReference type="InterPro" id="IPR010572">
    <property type="entry name" value="Tail_dom"/>
</dbReference>
<dbReference type="Pfam" id="PF06605">
    <property type="entry name" value="Prophage_tail"/>
    <property type="match status" value="1"/>
</dbReference>
<feature type="domain" description="Tail spike" evidence="1">
    <location>
        <begin position="182"/>
        <end position="253"/>
    </location>
</feature>